<protein>
    <submittedName>
        <fullName evidence="2">Uncharacterized protein</fullName>
    </submittedName>
</protein>
<accession>A0AAV4SV37</accession>
<dbReference type="EMBL" id="BPLQ01008573">
    <property type="protein sequence ID" value="GIY38288.1"/>
    <property type="molecule type" value="Genomic_DNA"/>
</dbReference>
<dbReference type="Proteomes" id="UP001054837">
    <property type="component" value="Unassembled WGS sequence"/>
</dbReference>
<gene>
    <name evidence="2" type="ORF">CDAR_107221</name>
</gene>
<organism evidence="2 3">
    <name type="scientific">Caerostris darwini</name>
    <dbReference type="NCBI Taxonomy" id="1538125"/>
    <lineage>
        <taxon>Eukaryota</taxon>
        <taxon>Metazoa</taxon>
        <taxon>Ecdysozoa</taxon>
        <taxon>Arthropoda</taxon>
        <taxon>Chelicerata</taxon>
        <taxon>Arachnida</taxon>
        <taxon>Araneae</taxon>
        <taxon>Araneomorphae</taxon>
        <taxon>Entelegynae</taxon>
        <taxon>Araneoidea</taxon>
        <taxon>Araneidae</taxon>
        <taxon>Caerostris</taxon>
    </lineage>
</organism>
<reference evidence="2 3" key="1">
    <citation type="submission" date="2021-06" db="EMBL/GenBank/DDBJ databases">
        <title>Caerostris darwini draft genome.</title>
        <authorList>
            <person name="Kono N."/>
            <person name="Arakawa K."/>
        </authorList>
    </citation>
    <scope>NUCLEOTIDE SEQUENCE [LARGE SCALE GENOMIC DNA]</scope>
</reference>
<evidence type="ECO:0000313" key="3">
    <source>
        <dbReference type="Proteomes" id="UP001054837"/>
    </source>
</evidence>
<feature type="region of interest" description="Disordered" evidence="1">
    <location>
        <begin position="1"/>
        <end position="30"/>
    </location>
</feature>
<keyword evidence="3" id="KW-1185">Reference proteome</keyword>
<proteinExistence type="predicted"/>
<sequence length="131" mass="14621">MLKHPQMKTISSETDENSETLGNPRTIARPFMVIESQKEPRGHGPKSAHFGPFWIYGRIIIDVGGWMGLPEKWGVSRDRFRSAGPKRPPEVGAISGPFGPGLRNRKLGNFSSNRRMCLDSKMKAKGKRNCA</sequence>
<evidence type="ECO:0000313" key="2">
    <source>
        <dbReference type="EMBL" id="GIY38288.1"/>
    </source>
</evidence>
<name>A0AAV4SV37_9ARAC</name>
<dbReference type="AlphaFoldDB" id="A0AAV4SV37"/>
<evidence type="ECO:0000256" key="1">
    <source>
        <dbReference type="SAM" id="MobiDB-lite"/>
    </source>
</evidence>
<feature type="region of interest" description="Disordered" evidence="1">
    <location>
        <begin position="80"/>
        <end position="106"/>
    </location>
</feature>
<comment type="caution">
    <text evidence="2">The sequence shown here is derived from an EMBL/GenBank/DDBJ whole genome shotgun (WGS) entry which is preliminary data.</text>
</comment>